<feature type="transmembrane region" description="Helical" evidence="6">
    <location>
        <begin position="268"/>
        <end position="287"/>
    </location>
</feature>
<reference evidence="8" key="1">
    <citation type="submission" date="2023-10" db="EMBL/GenBank/DDBJ databases">
        <authorList>
            <person name="Noh H."/>
        </authorList>
    </citation>
    <scope>NUCLEOTIDE SEQUENCE</scope>
    <source>
        <strain evidence="8">DUCC4014</strain>
    </source>
</reference>
<dbReference type="GO" id="GO:0016020">
    <property type="term" value="C:membrane"/>
    <property type="evidence" value="ECO:0007669"/>
    <property type="project" value="UniProtKB-SubCell"/>
</dbReference>
<gene>
    <name evidence="8" type="primary">RTA1_2</name>
    <name evidence="8" type="ORF">LOC62_06G008789</name>
</gene>
<dbReference type="InterPro" id="IPR007568">
    <property type="entry name" value="RTA1"/>
</dbReference>
<feature type="chain" id="PRO_5041982668" evidence="7">
    <location>
        <begin position="25"/>
        <end position="342"/>
    </location>
</feature>
<evidence type="ECO:0000256" key="5">
    <source>
        <dbReference type="SAM" id="MobiDB-lite"/>
    </source>
</evidence>
<dbReference type="RefSeq" id="XP_062631313.1">
    <property type="nucleotide sequence ID" value="XM_062775329.1"/>
</dbReference>
<evidence type="ECO:0000256" key="2">
    <source>
        <dbReference type="ARBA" id="ARBA00022692"/>
    </source>
</evidence>
<feature type="signal peptide" evidence="7">
    <location>
        <begin position="1"/>
        <end position="24"/>
    </location>
</feature>
<dbReference type="PANTHER" id="PTHR31465:SF1">
    <property type="entry name" value="PROTEIN RTA1-RELATED"/>
    <property type="match status" value="1"/>
</dbReference>
<dbReference type="Proteomes" id="UP000827549">
    <property type="component" value="Chromosome 6"/>
</dbReference>
<evidence type="ECO:0000256" key="6">
    <source>
        <dbReference type="SAM" id="Phobius"/>
    </source>
</evidence>
<comment type="subcellular location">
    <subcellularLocation>
        <location evidence="1">Membrane</location>
        <topology evidence="1">Multi-pass membrane protein</topology>
    </subcellularLocation>
</comment>
<organism evidence="8 9">
    <name type="scientific">Vanrija pseudolonga</name>
    <dbReference type="NCBI Taxonomy" id="143232"/>
    <lineage>
        <taxon>Eukaryota</taxon>
        <taxon>Fungi</taxon>
        <taxon>Dikarya</taxon>
        <taxon>Basidiomycota</taxon>
        <taxon>Agaricomycotina</taxon>
        <taxon>Tremellomycetes</taxon>
        <taxon>Trichosporonales</taxon>
        <taxon>Trichosporonaceae</taxon>
        <taxon>Vanrija</taxon>
    </lineage>
</organism>
<feature type="transmembrane region" description="Helical" evidence="6">
    <location>
        <begin position="48"/>
        <end position="70"/>
    </location>
</feature>
<dbReference type="EMBL" id="CP086719">
    <property type="protein sequence ID" value="WOO85287.1"/>
    <property type="molecule type" value="Genomic_DNA"/>
</dbReference>
<dbReference type="GeneID" id="87811953"/>
<feature type="transmembrane region" description="Helical" evidence="6">
    <location>
        <begin position="154"/>
        <end position="171"/>
    </location>
</feature>
<sequence>MPRSSASALLYAVGALAIASSALAKANRDYCPSDPYADPANDQCNPLRYVPSLGLNAAACALYFAVWLAFTYNQFRYKGKYFLCLVIGTFTAGIGLVLRLVFRKMLHSSGAYIAMYLFVVLSPCAFLAADYILLGRIVNHLDAERYLFIKPSKVSTIFIISDIVTFLIQAVGGGTSSAQSQKARDVGVRIFLAGLAAQLLSFLLFSILWLVFLIRARKDEFLWKRSGWKQLYFALGFTCICFLIRSFFRTVELSEGYAGYLSIHEKFYMGLDALPLFVGILVYVWYWPPRILTPDTKVQRSEWSDASYDDTELAPPVREHGSPNTSATLADDGAFADSEGKK</sequence>
<protein>
    <submittedName>
        <fullName evidence="8">Protein RTA1</fullName>
    </submittedName>
</protein>
<feature type="transmembrane region" description="Helical" evidence="6">
    <location>
        <begin position="82"/>
        <end position="101"/>
    </location>
</feature>
<name>A0AAF1BLP6_9TREE</name>
<proteinExistence type="predicted"/>
<dbReference type="Pfam" id="PF04479">
    <property type="entry name" value="RTA1"/>
    <property type="match status" value="1"/>
</dbReference>
<evidence type="ECO:0000256" key="1">
    <source>
        <dbReference type="ARBA" id="ARBA00004141"/>
    </source>
</evidence>
<feature type="transmembrane region" description="Helical" evidence="6">
    <location>
        <begin position="113"/>
        <end position="133"/>
    </location>
</feature>
<keyword evidence="2 6" id="KW-0812">Transmembrane</keyword>
<accession>A0AAF1BLP6</accession>
<feature type="transmembrane region" description="Helical" evidence="6">
    <location>
        <begin position="231"/>
        <end position="248"/>
    </location>
</feature>
<keyword evidence="4 6" id="KW-0472">Membrane</keyword>
<keyword evidence="7" id="KW-0732">Signal</keyword>
<dbReference type="AlphaFoldDB" id="A0AAF1BLP6"/>
<feature type="transmembrane region" description="Helical" evidence="6">
    <location>
        <begin position="191"/>
        <end position="211"/>
    </location>
</feature>
<evidence type="ECO:0000313" key="9">
    <source>
        <dbReference type="Proteomes" id="UP000827549"/>
    </source>
</evidence>
<feature type="region of interest" description="Disordered" evidence="5">
    <location>
        <begin position="301"/>
        <end position="342"/>
    </location>
</feature>
<keyword evidence="9" id="KW-1185">Reference proteome</keyword>
<dbReference type="PANTHER" id="PTHR31465">
    <property type="entry name" value="PROTEIN RTA1-RELATED"/>
    <property type="match status" value="1"/>
</dbReference>
<evidence type="ECO:0000256" key="4">
    <source>
        <dbReference type="ARBA" id="ARBA00023136"/>
    </source>
</evidence>
<evidence type="ECO:0000313" key="8">
    <source>
        <dbReference type="EMBL" id="WOO85287.1"/>
    </source>
</evidence>
<evidence type="ECO:0000256" key="3">
    <source>
        <dbReference type="ARBA" id="ARBA00022989"/>
    </source>
</evidence>
<evidence type="ECO:0000256" key="7">
    <source>
        <dbReference type="SAM" id="SignalP"/>
    </source>
</evidence>
<keyword evidence="3 6" id="KW-1133">Transmembrane helix</keyword>